<sequence>MSLVDNPEFLRKLENDITRGCEMDWLLAHFAYPTGVNLDETPITNFRNYRYKIVDIFNMTYKQEKAVLDAEIATPDVLLILGTYAEYKIMGRLSHLNQIIAKGGHSWAKLLALCKNDVRMLVNTAFVTMHLFAGDLVPLSDNEIVYCYIMAAAVVVSINKSARVALSKDIQRRGLKRPQVSISERNSSRFSSSSISSVSSSSSTSSHTSSLTRTFSSKVPKDNSGISESTYIKRYQDAVNMGSSLGTIDENLRVSAQETPVDLFLGAARRLGVRKSCLQSLASVEKDLPQVGRLLHLGRTQYSFQSITTIYLDNNNCQGEGEGEGDDDDVKKKPVSPVEPQQLVFYIGKQNIATPASDLGDQRYRKPELKAVYSSKNLRAGW</sequence>
<dbReference type="GeneID" id="43581933"/>
<evidence type="ECO:0000313" key="3">
    <source>
        <dbReference type="Proteomes" id="UP000398389"/>
    </source>
</evidence>
<dbReference type="RefSeq" id="XP_031853724.1">
    <property type="nucleotide sequence ID" value="XM_031997833.1"/>
</dbReference>
<keyword evidence="3" id="KW-1185">Reference proteome</keyword>
<evidence type="ECO:0000313" key="2">
    <source>
        <dbReference type="EMBL" id="VVT51495.1"/>
    </source>
</evidence>
<dbReference type="Proteomes" id="UP000398389">
    <property type="component" value="Unassembled WGS sequence"/>
</dbReference>
<evidence type="ECO:0000256" key="1">
    <source>
        <dbReference type="SAM" id="MobiDB-lite"/>
    </source>
</evidence>
<dbReference type="EMBL" id="CABVLU010000002">
    <property type="protein sequence ID" value="VVT51495.1"/>
    <property type="molecule type" value="Genomic_DNA"/>
</dbReference>
<accession>A0A5E8BPQ0</accession>
<proteinExistence type="predicted"/>
<protein>
    <submittedName>
        <fullName evidence="2">Uncharacterized protein</fullName>
    </submittedName>
</protein>
<gene>
    <name evidence="2" type="ORF">SAPINGB_P003115</name>
</gene>
<name>A0A5E8BPQ0_9ASCO</name>
<dbReference type="AlphaFoldDB" id="A0A5E8BPQ0"/>
<feature type="compositionally biased region" description="Low complexity" evidence="1">
    <location>
        <begin position="190"/>
        <end position="217"/>
    </location>
</feature>
<feature type="region of interest" description="Disordered" evidence="1">
    <location>
        <begin position="190"/>
        <end position="223"/>
    </location>
</feature>
<organism evidence="2 3">
    <name type="scientific">Magnusiomyces paraingens</name>
    <dbReference type="NCBI Taxonomy" id="2606893"/>
    <lineage>
        <taxon>Eukaryota</taxon>
        <taxon>Fungi</taxon>
        <taxon>Dikarya</taxon>
        <taxon>Ascomycota</taxon>
        <taxon>Saccharomycotina</taxon>
        <taxon>Dipodascomycetes</taxon>
        <taxon>Dipodascales</taxon>
        <taxon>Dipodascaceae</taxon>
        <taxon>Magnusiomyces</taxon>
    </lineage>
</organism>
<dbReference type="OrthoDB" id="4079352at2759"/>
<reference evidence="2 3" key="1">
    <citation type="submission" date="2019-09" db="EMBL/GenBank/DDBJ databases">
        <authorList>
            <person name="Brejova B."/>
        </authorList>
    </citation>
    <scope>NUCLEOTIDE SEQUENCE [LARGE SCALE GENOMIC DNA]</scope>
</reference>